<dbReference type="EMBL" id="JBANQN010000001">
    <property type="protein sequence ID" value="KAK6803447.1"/>
    <property type="molecule type" value="Genomic_DNA"/>
</dbReference>
<gene>
    <name evidence="1" type="ORF">RDI58_001231</name>
</gene>
<proteinExistence type="predicted"/>
<sequence length="28" mass="3267">MKRVPLSFTKEDAADKWMNIHLMATSMN</sequence>
<evidence type="ECO:0000313" key="2">
    <source>
        <dbReference type="Proteomes" id="UP001371456"/>
    </source>
</evidence>
<name>A0AAN8YT36_SOLBU</name>
<keyword evidence="2" id="KW-1185">Reference proteome</keyword>
<protein>
    <submittedName>
        <fullName evidence="1">Uncharacterized protein</fullName>
    </submittedName>
</protein>
<comment type="caution">
    <text evidence="1">The sequence shown here is derived from an EMBL/GenBank/DDBJ whole genome shotgun (WGS) entry which is preliminary data.</text>
</comment>
<organism evidence="1 2">
    <name type="scientific">Solanum bulbocastanum</name>
    <name type="common">Wild potato</name>
    <dbReference type="NCBI Taxonomy" id="147425"/>
    <lineage>
        <taxon>Eukaryota</taxon>
        <taxon>Viridiplantae</taxon>
        <taxon>Streptophyta</taxon>
        <taxon>Embryophyta</taxon>
        <taxon>Tracheophyta</taxon>
        <taxon>Spermatophyta</taxon>
        <taxon>Magnoliopsida</taxon>
        <taxon>eudicotyledons</taxon>
        <taxon>Gunneridae</taxon>
        <taxon>Pentapetalae</taxon>
        <taxon>asterids</taxon>
        <taxon>lamiids</taxon>
        <taxon>Solanales</taxon>
        <taxon>Solanaceae</taxon>
        <taxon>Solanoideae</taxon>
        <taxon>Solaneae</taxon>
        <taxon>Solanum</taxon>
    </lineage>
</organism>
<accession>A0AAN8YT36</accession>
<reference evidence="1 2" key="1">
    <citation type="submission" date="2024-02" db="EMBL/GenBank/DDBJ databases">
        <title>de novo genome assembly of Solanum bulbocastanum strain 11H21.</title>
        <authorList>
            <person name="Hosaka A.J."/>
        </authorList>
    </citation>
    <scope>NUCLEOTIDE SEQUENCE [LARGE SCALE GENOMIC DNA]</scope>
    <source>
        <tissue evidence="1">Young leaves</tissue>
    </source>
</reference>
<dbReference type="Proteomes" id="UP001371456">
    <property type="component" value="Unassembled WGS sequence"/>
</dbReference>
<dbReference type="AlphaFoldDB" id="A0AAN8YT36"/>
<evidence type="ECO:0000313" key="1">
    <source>
        <dbReference type="EMBL" id="KAK6803447.1"/>
    </source>
</evidence>